<comment type="caution">
    <text evidence="1">The sequence shown here is derived from an EMBL/GenBank/DDBJ whole genome shotgun (WGS) entry which is preliminary data.</text>
</comment>
<gene>
    <name evidence="1" type="ORF">HPB47_005829</name>
</gene>
<evidence type="ECO:0000313" key="2">
    <source>
        <dbReference type="Proteomes" id="UP000805193"/>
    </source>
</evidence>
<dbReference type="EMBL" id="JABSTQ010010876">
    <property type="protein sequence ID" value="KAG0417173.1"/>
    <property type="molecule type" value="Genomic_DNA"/>
</dbReference>
<keyword evidence="2" id="KW-1185">Reference proteome</keyword>
<protein>
    <submittedName>
        <fullName evidence="1">Uncharacterized protein</fullName>
    </submittedName>
</protein>
<dbReference type="Proteomes" id="UP000805193">
    <property type="component" value="Unassembled WGS sequence"/>
</dbReference>
<evidence type="ECO:0000313" key="1">
    <source>
        <dbReference type="EMBL" id="KAG0417173.1"/>
    </source>
</evidence>
<name>A0AC60PBW5_IXOPE</name>
<organism evidence="1 2">
    <name type="scientific">Ixodes persulcatus</name>
    <name type="common">Taiga tick</name>
    <dbReference type="NCBI Taxonomy" id="34615"/>
    <lineage>
        <taxon>Eukaryota</taxon>
        <taxon>Metazoa</taxon>
        <taxon>Ecdysozoa</taxon>
        <taxon>Arthropoda</taxon>
        <taxon>Chelicerata</taxon>
        <taxon>Arachnida</taxon>
        <taxon>Acari</taxon>
        <taxon>Parasitiformes</taxon>
        <taxon>Ixodida</taxon>
        <taxon>Ixodoidea</taxon>
        <taxon>Ixodidae</taxon>
        <taxon>Ixodinae</taxon>
        <taxon>Ixodes</taxon>
    </lineage>
</organism>
<accession>A0AC60PBW5</accession>
<sequence>MAGLEEVGIPGREFLREALTNCSDPLRAIEEFQEENGILLPSLRPMLPLLDLHGVCRLEFHTSVLDELKERLLQQIENLGKQEGREKKLRELLQKSFPVIRVPALRPVVMCILKNMEHVDEKYLKQLVSDKTLYKECDVQVKRQIWQEHQNLFGDEVLPLLSQYIRDKEEALWSGPADVAFFGPSPKQRRQGPVLQKLLVMVGRNVVLYDMVLQFLRTLFLRTHNSHYCTLRVELLMALHDLEVQDITAVDPCHKFTWCLDACIREKNVDTKRSRELQGFLDSIKRGQEQVLGDLSMTLCDPYAINFLAQSSMKIIHHLINMEGLPRGTPREDDPTTTDMLRSAEVRDGHFDHDDRPHDDLTTEAWDTATSNDHGLAPDGATSGVLDFQVLMQAAIQTVDNQVLVLLLRMLALGLQAWDMISGQQYKEPKLDSQLVTKFLPALMSLMVDDQVRSLSARLPQDDRESAITTIEHSGPPPDAYQAYVQENSVASVLALYYTFSTARQRDRLGLMRVLGSLAGAEGQRAYQDPFLHTLVGHLVPLGEEFAHEDFCTVVFDEFFLSALSGASALPAARHLLRLLWHIHPRLPHARLQGLLKALQPLAQAHETLQPAVQALQEKVKEPAIVEAPASDSPLLSVPAPTPI</sequence>
<proteinExistence type="predicted"/>
<reference evidence="1 2" key="1">
    <citation type="journal article" date="2020" name="Cell">
        <title>Large-Scale Comparative Analyses of Tick Genomes Elucidate Their Genetic Diversity and Vector Capacities.</title>
        <authorList>
            <consortium name="Tick Genome and Microbiome Consortium (TIGMIC)"/>
            <person name="Jia N."/>
            <person name="Wang J."/>
            <person name="Shi W."/>
            <person name="Du L."/>
            <person name="Sun Y."/>
            <person name="Zhan W."/>
            <person name="Jiang J.F."/>
            <person name="Wang Q."/>
            <person name="Zhang B."/>
            <person name="Ji P."/>
            <person name="Bell-Sakyi L."/>
            <person name="Cui X.M."/>
            <person name="Yuan T.T."/>
            <person name="Jiang B.G."/>
            <person name="Yang W.F."/>
            <person name="Lam T.T."/>
            <person name="Chang Q.C."/>
            <person name="Ding S.J."/>
            <person name="Wang X.J."/>
            <person name="Zhu J.G."/>
            <person name="Ruan X.D."/>
            <person name="Zhao L."/>
            <person name="Wei J.T."/>
            <person name="Ye R.Z."/>
            <person name="Que T.C."/>
            <person name="Du C.H."/>
            <person name="Zhou Y.H."/>
            <person name="Cheng J.X."/>
            <person name="Dai P.F."/>
            <person name="Guo W.B."/>
            <person name="Han X.H."/>
            <person name="Huang E.J."/>
            <person name="Li L.F."/>
            <person name="Wei W."/>
            <person name="Gao Y.C."/>
            <person name="Liu J.Z."/>
            <person name="Shao H.Z."/>
            <person name="Wang X."/>
            <person name="Wang C.C."/>
            <person name="Yang T.C."/>
            <person name="Huo Q.B."/>
            <person name="Li W."/>
            <person name="Chen H.Y."/>
            <person name="Chen S.E."/>
            <person name="Zhou L.G."/>
            <person name="Ni X.B."/>
            <person name="Tian J.H."/>
            <person name="Sheng Y."/>
            <person name="Liu T."/>
            <person name="Pan Y.S."/>
            <person name="Xia L.Y."/>
            <person name="Li J."/>
            <person name="Zhao F."/>
            <person name="Cao W.C."/>
        </authorList>
    </citation>
    <scope>NUCLEOTIDE SEQUENCE [LARGE SCALE GENOMIC DNA]</scope>
    <source>
        <strain evidence="1">Iper-2018</strain>
    </source>
</reference>